<evidence type="ECO:0000256" key="1">
    <source>
        <dbReference type="ARBA" id="ARBA00004141"/>
    </source>
</evidence>
<feature type="transmembrane region" description="Helical" evidence="5">
    <location>
        <begin position="81"/>
        <end position="98"/>
    </location>
</feature>
<dbReference type="Pfam" id="PF04932">
    <property type="entry name" value="Wzy_C"/>
    <property type="match status" value="1"/>
</dbReference>
<feature type="transmembrane region" description="Helical" evidence="5">
    <location>
        <begin position="13"/>
        <end position="33"/>
    </location>
</feature>
<organism evidence="7 8">
    <name type="scientific">Polaromonas jejuensis</name>
    <dbReference type="NCBI Taxonomy" id="457502"/>
    <lineage>
        <taxon>Bacteria</taxon>
        <taxon>Pseudomonadati</taxon>
        <taxon>Pseudomonadota</taxon>
        <taxon>Betaproteobacteria</taxon>
        <taxon>Burkholderiales</taxon>
        <taxon>Comamonadaceae</taxon>
        <taxon>Polaromonas</taxon>
    </lineage>
</organism>
<evidence type="ECO:0000256" key="5">
    <source>
        <dbReference type="SAM" id="Phobius"/>
    </source>
</evidence>
<sequence length="321" mass="36721">MTVRDISKNPYEVFRTLPFVYSFFCIFFGFYIFEKLEEHRLRRSFIFERILGIASIFLGNKLSPPFAAVVGLRGLKHYKSVVFSVLVLGAIFKTVFVYPDNKVTAALIACLFIYFVSYRNHFLRILESALSIKSIAVFLVGMVAIAVLAKSTYQQFYSIGYELFGDVVDVNTIWRAMFWVYSISKTASENFLFGIGFGTPLFDVNDPQVQFVILSSPDDEYLPYTLSVHNALVYIFARLGAAGFIIFFWFFVELFRSAIKILKRTDDFDCIFIGTMSIILSSLFNVVIETPLFSGIFWTTIGMMIALTYKFGAIAKVRQMK</sequence>
<name>A0ABW0Q6L8_9BURK</name>
<keyword evidence="3 5" id="KW-1133">Transmembrane helix</keyword>
<dbReference type="Proteomes" id="UP001596084">
    <property type="component" value="Unassembled WGS sequence"/>
</dbReference>
<evidence type="ECO:0000313" key="8">
    <source>
        <dbReference type="Proteomes" id="UP001596084"/>
    </source>
</evidence>
<feature type="transmembrane region" description="Helical" evidence="5">
    <location>
        <begin position="292"/>
        <end position="312"/>
    </location>
</feature>
<reference evidence="8" key="1">
    <citation type="journal article" date="2019" name="Int. J. Syst. Evol. Microbiol.">
        <title>The Global Catalogue of Microorganisms (GCM) 10K type strain sequencing project: providing services to taxonomists for standard genome sequencing and annotation.</title>
        <authorList>
            <consortium name="The Broad Institute Genomics Platform"/>
            <consortium name="The Broad Institute Genome Sequencing Center for Infectious Disease"/>
            <person name="Wu L."/>
            <person name="Ma J."/>
        </authorList>
    </citation>
    <scope>NUCLEOTIDE SEQUENCE [LARGE SCALE GENOMIC DNA]</scope>
    <source>
        <strain evidence="8">CGMCC 4.7277</strain>
    </source>
</reference>
<evidence type="ECO:0000256" key="2">
    <source>
        <dbReference type="ARBA" id="ARBA00022692"/>
    </source>
</evidence>
<feature type="transmembrane region" description="Helical" evidence="5">
    <location>
        <begin position="267"/>
        <end position="286"/>
    </location>
</feature>
<feature type="transmembrane region" description="Helical" evidence="5">
    <location>
        <begin position="104"/>
        <end position="123"/>
    </location>
</feature>
<accession>A0ABW0Q6L8</accession>
<dbReference type="InterPro" id="IPR051533">
    <property type="entry name" value="WaaL-like"/>
</dbReference>
<evidence type="ECO:0000259" key="6">
    <source>
        <dbReference type="Pfam" id="PF04932"/>
    </source>
</evidence>
<dbReference type="EMBL" id="JBHSMX010000010">
    <property type="protein sequence ID" value="MFC5520226.1"/>
    <property type="molecule type" value="Genomic_DNA"/>
</dbReference>
<evidence type="ECO:0000256" key="3">
    <source>
        <dbReference type="ARBA" id="ARBA00022989"/>
    </source>
</evidence>
<feature type="domain" description="O-antigen ligase-related" evidence="6">
    <location>
        <begin position="105"/>
        <end position="248"/>
    </location>
</feature>
<comment type="subcellular location">
    <subcellularLocation>
        <location evidence="1">Membrane</location>
        <topology evidence="1">Multi-pass membrane protein</topology>
    </subcellularLocation>
</comment>
<keyword evidence="7" id="KW-0436">Ligase</keyword>
<keyword evidence="2 5" id="KW-0812">Transmembrane</keyword>
<keyword evidence="8" id="KW-1185">Reference proteome</keyword>
<evidence type="ECO:0000256" key="4">
    <source>
        <dbReference type="ARBA" id="ARBA00023136"/>
    </source>
</evidence>
<protein>
    <submittedName>
        <fullName evidence="7">O-antigen ligase family protein</fullName>
    </submittedName>
</protein>
<proteinExistence type="predicted"/>
<dbReference type="GO" id="GO:0016874">
    <property type="term" value="F:ligase activity"/>
    <property type="evidence" value="ECO:0007669"/>
    <property type="project" value="UniProtKB-KW"/>
</dbReference>
<dbReference type="InterPro" id="IPR007016">
    <property type="entry name" value="O-antigen_ligase-rel_domated"/>
</dbReference>
<gene>
    <name evidence="7" type="ORF">ACFPP7_04755</name>
</gene>
<feature type="transmembrane region" description="Helical" evidence="5">
    <location>
        <begin position="231"/>
        <end position="255"/>
    </location>
</feature>
<evidence type="ECO:0000313" key="7">
    <source>
        <dbReference type="EMBL" id="MFC5520226.1"/>
    </source>
</evidence>
<dbReference type="PANTHER" id="PTHR37422">
    <property type="entry name" value="TEICHURONIC ACID BIOSYNTHESIS PROTEIN TUAE"/>
    <property type="match status" value="1"/>
</dbReference>
<comment type="caution">
    <text evidence="7">The sequence shown here is derived from an EMBL/GenBank/DDBJ whole genome shotgun (WGS) entry which is preliminary data.</text>
</comment>
<dbReference type="RefSeq" id="WP_169804406.1">
    <property type="nucleotide sequence ID" value="NZ_JBHSMX010000010.1"/>
</dbReference>
<feature type="transmembrane region" description="Helical" evidence="5">
    <location>
        <begin position="135"/>
        <end position="153"/>
    </location>
</feature>
<keyword evidence="4 5" id="KW-0472">Membrane</keyword>
<dbReference type="PANTHER" id="PTHR37422:SF13">
    <property type="entry name" value="LIPOPOLYSACCHARIDE BIOSYNTHESIS PROTEIN PA4999-RELATED"/>
    <property type="match status" value="1"/>
</dbReference>